<keyword evidence="4 6" id="KW-0067">ATP-binding</keyword>
<dbReference type="Proteomes" id="UP001623041">
    <property type="component" value="Unassembled WGS sequence"/>
</dbReference>
<dbReference type="GO" id="GO:0005524">
    <property type="term" value="F:ATP binding"/>
    <property type="evidence" value="ECO:0007669"/>
    <property type="project" value="UniProtKB-KW"/>
</dbReference>
<keyword evidence="3" id="KW-0547">Nucleotide-binding</keyword>
<dbReference type="Pfam" id="PF00005">
    <property type="entry name" value="ABC_tran"/>
    <property type="match status" value="1"/>
</dbReference>
<evidence type="ECO:0000256" key="3">
    <source>
        <dbReference type="ARBA" id="ARBA00022741"/>
    </source>
</evidence>
<dbReference type="CDD" id="cd03255">
    <property type="entry name" value="ABC_MJ0796_LolCDE_FtsE"/>
    <property type="match status" value="1"/>
</dbReference>
<evidence type="ECO:0000313" key="7">
    <source>
        <dbReference type="Proteomes" id="UP001623041"/>
    </source>
</evidence>
<comment type="similarity">
    <text evidence="1">Belongs to the ABC transporter superfamily.</text>
</comment>
<sequence>MSGIQFKNVSKLYQQGENQVLALDNVSLTVEQGEFIAVIGPSGSGKSTFLAIAGALLQASKGEVVLNGKNLNELKPKDLAQLRLEEIGFILQTSNLVPYLNVLEQLLVVKKMAGKLVKGDKEYAKELLQSLGLAAKLKKLPEQLSGGERQRTAIARAFINNPSIILADEPTASLDSKRAHEVVQLIASEAKTRNKAAIMVTHDERMLEYCDKVYQMEDGRLKHDDSFSHEKLKTISSIGKTSAYKN</sequence>
<evidence type="ECO:0000259" key="5">
    <source>
        <dbReference type="PROSITE" id="PS50893"/>
    </source>
</evidence>
<dbReference type="Gene3D" id="3.40.50.300">
    <property type="entry name" value="P-loop containing nucleotide triphosphate hydrolases"/>
    <property type="match status" value="1"/>
</dbReference>
<protein>
    <submittedName>
        <fullName evidence="6">ABC transporter ATP-binding protein</fullName>
    </submittedName>
</protein>
<name>A0ABW8RG95_9BACI</name>
<dbReference type="PROSITE" id="PS50893">
    <property type="entry name" value="ABC_TRANSPORTER_2"/>
    <property type="match status" value="1"/>
</dbReference>
<feature type="domain" description="ABC transporter" evidence="5">
    <location>
        <begin position="4"/>
        <end position="243"/>
    </location>
</feature>
<comment type="caution">
    <text evidence="6">The sequence shown here is derived from an EMBL/GenBank/DDBJ whole genome shotgun (WGS) entry which is preliminary data.</text>
</comment>
<evidence type="ECO:0000256" key="4">
    <source>
        <dbReference type="ARBA" id="ARBA00022840"/>
    </source>
</evidence>
<accession>A0ABW8RG95</accession>
<keyword evidence="7" id="KW-1185">Reference proteome</keyword>
<reference evidence="6 7" key="1">
    <citation type="submission" date="2024-11" db="EMBL/GenBank/DDBJ databases">
        <authorList>
            <person name="Lucas J.A."/>
        </authorList>
    </citation>
    <scope>NUCLEOTIDE SEQUENCE [LARGE SCALE GENOMIC DNA]</scope>
    <source>
        <strain evidence="6 7">Z 5.4</strain>
    </source>
</reference>
<dbReference type="RefSeq" id="WP_406580321.1">
    <property type="nucleotide sequence ID" value="NZ_JBJHQH010000005.1"/>
</dbReference>
<dbReference type="InterPro" id="IPR017911">
    <property type="entry name" value="MacB-like_ATP-bd"/>
</dbReference>
<dbReference type="PANTHER" id="PTHR42798:SF6">
    <property type="entry name" value="CELL DIVISION ATP-BINDING PROTEIN FTSE"/>
    <property type="match status" value="1"/>
</dbReference>
<keyword evidence="2" id="KW-0813">Transport</keyword>
<dbReference type="SMART" id="SM00382">
    <property type="entry name" value="AAA"/>
    <property type="match status" value="1"/>
</dbReference>
<proteinExistence type="inferred from homology"/>
<dbReference type="PANTHER" id="PTHR42798">
    <property type="entry name" value="LIPOPROTEIN-RELEASING SYSTEM ATP-BINDING PROTEIN LOLD"/>
    <property type="match status" value="1"/>
</dbReference>
<dbReference type="InterPro" id="IPR027417">
    <property type="entry name" value="P-loop_NTPase"/>
</dbReference>
<gene>
    <name evidence="6" type="ORF">ACJEBI_09415</name>
</gene>
<organism evidence="6 7">
    <name type="scientific">Bacillus salipaludis</name>
    <dbReference type="NCBI Taxonomy" id="2547811"/>
    <lineage>
        <taxon>Bacteria</taxon>
        <taxon>Bacillati</taxon>
        <taxon>Bacillota</taxon>
        <taxon>Bacilli</taxon>
        <taxon>Bacillales</taxon>
        <taxon>Bacillaceae</taxon>
        <taxon>Bacillus</taxon>
    </lineage>
</organism>
<evidence type="ECO:0000313" key="6">
    <source>
        <dbReference type="EMBL" id="MFK9091702.1"/>
    </source>
</evidence>
<evidence type="ECO:0000256" key="1">
    <source>
        <dbReference type="ARBA" id="ARBA00005417"/>
    </source>
</evidence>
<dbReference type="InterPro" id="IPR003593">
    <property type="entry name" value="AAA+_ATPase"/>
</dbReference>
<evidence type="ECO:0000256" key="2">
    <source>
        <dbReference type="ARBA" id="ARBA00022448"/>
    </source>
</evidence>
<dbReference type="SUPFAM" id="SSF52540">
    <property type="entry name" value="P-loop containing nucleoside triphosphate hydrolases"/>
    <property type="match status" value="1"/>
</dbReference>
<dbReference type="InterPro" id="IPR003439">
    <property type="entry name" value="ABC_transporter-like_ATP-bd"/>
</dbReference>
<dbReference type="EMBL" id="JBJHQH010000005">
    <property type="protein sequence ID" value="MFK9091702.1"/>
    <property type="molecule type" value="Genomic_DNA"/>
</dbReference>